<comment type="function">
    <text evidence="6">Catalyzes the formation of acetyl phosphate from acetate and ATP. Can also catalyze the reverse reaction.</text>
</comment>
<dbReference type="GO" id="GO:0005524">
    <property type="term" value="F:ATP binding"/>
    <property type="evidence" value="ECO:0007669"/>
    <property type="project" value="UniProtKB-KW"/>
</dbReference>
<feature type="binding site" evidence="6">
    <location>
        <begin position="312"/>
        <end position="316"/>
    </location>
    <ligand>
        <name>ATP</name>
        <dbReference type="ChEBI" id="CHEBI:30616"/>
    </ligand>
</feature>
<keyword evidence="4 6" id="KW-0418">Kinase</keyword>
<feature type="binding site" evidence="6">
    <location>
        <begin position="264"/>
        <end position="266"/>
    </location>
    <ligand>
        <name>ATP</name>
        <dbReference type="ChEBI" id="CHEBI:30616"/>
    </ligand>
</feature>
<keyword evidence="5 6" id="KW-0067">ATP-binding</keyword>
<dbReference type="GO" id="GO:0006085">
    <property type="term" value="P:acetyl-CoA biosynthetic process"/>
    <property type="evidence" value="ECO:0007669"/>
    <property type="project" value="UniProtKB-UniRule"/>
</dbReference>
<sequence>MLVLVLNSGSSSLKYSVRRLDSGNPGTGGQEIARGAIERIGEDEVADHTVALELVAEELAGSLGNRQLGAVGHRVVHGGGRFTGPVLIDIEITRALELLNPLAPLHNPPAVLCIRAATRAWPNVPQVAVFDTSFHRTLPEHTWRYALPDGLYRRHGIRRYGFHGISVEYVGRRAAGLLGVPWANFDGVIAHLGNGASATAVRGGRSVDTSMGFTPLEGLMMGTRSGDVDPGVLVFLLRQGYSADELDNLLNRDSGLKAVAGHNDMRAITDAAAAGDEEAELALEMAAHRLARYIGGYHVACGGAKAVVLTGGIGENSAPFRAKVLGKLEPLGIRADPDANEAAGGTEEARSVSAPDSAIPVLVVPTDEQAAIAEATAAVVRAR</sequence>
<dbReference type="OrthoDB" id="9802453at2"/>
<dbReference type="RefSeq" id="WP_071416361.1">
    <property type="nucleotide sequence ID" value="NZ_FNDT01000001.1"/>
</dbReference>
<keyword evidence="6" id="KW-0479">Metal-binding</keyword>
<feature type="site" description="Transition state stabilizer" evidence="6">
    <location>
        <position position="224"/>
    </location>
</feature>
<dbReference type="GO" id="GO:0006083">
    <property type="term" value="P:acetate metabolic process"/>
    <property type="evidence" value="ECO:0007669"/>
    <property type="project" value="TreeGrafter"/>
</dbReference>
<dbReference type="Gene3D" id="3.30.420.40">
    <property type="match status" value="2"/>
</dbReference>
<dbReference type="AlphaFoldDB" id="A0A1G8CPL0"/>
<comment type="catalytic activity">
    <reaction evidence="6">
        <text>acetate + ATP = acetyl phosphate + ADP</text>
        <dbReference type="Rhea" id="RHEA:11352"/>
        <dbReference type="ChEBI" id="CHEBI:22191"/>
        <dbReference type="ChEBI" id="CHEBI:30089"/>
        <dbReference type="ChEBI" id="CHEBI:30616"/>
        <dbReference type="ChEBI" id="CHEBI:456216"/>
        <dbReference type="EC" id="2.7.2.1"/>
    </reaction>
</comment>
<proteinExistence type="inferred from homology"/>
<dbReference type="Pfam" id="PF00871">
    <property type="entry name" value="Acetate_kinase"/>
    <property type="match status" value="1"/>
</dbReference>
<evidence type="ECO:0000256" key="5">
    <source>
        <dbReference type="ARBA" id="ARBA00022840"/>
    </source>
</evidence>
<reference evidence="8 9" key="1">
    <citation type="submission" date="2016-10" db="EMBL/GenBank/DDBJ databases">
        <authorList>
            <person name="de Groot N.N."/>
        </authorList>
    </citation>
    <scope>NUCLEOTIDE SEQUENCE [LARGE SCALE GENOMIC DNA]</scope>
    <source>
        <strain evidence="8 9">NP_1H</strain>
    </source>
</reference>
<dbReference type="HAMAP" id="MF_00020">
    <property type="entry name" value="Acetate_kinase"/>
    <property type="match status" value="1"/>
</dbReference>
<keyword evidence="2 6" id="KW-0808">Transferase</keyword>
<evidence type="ECO:0000256" key="4">
    <source>
        <dbReference type="ARBA" id="ARBA00022777"/>
    </source>
</evidence>
<dbReference type="GO" id="GO:0008776">
    <property type="term" value="F:acetate kinase activity"/>
    <property type="evidence" value="ECO:0007669"/>
    <property type="project" value="UniProtKB-UniRule"/>
</dbReference>
<comment type="cofactor">
    <cofactor evidence="6">
        <name>Mg(2+)</name>
        <dbReference type="ChEBI" id="CHEBI:18420"/>
    </cofactor>
    <cofactor evidence="6">
        <name>Mn(2+)</name>
        <dbReference type="ChEBI" id="CHEBI:29035"/>
    </cofactor>
    <text evidence="6">Mg(2+). Can also accept Mn(2+).</text>
</comment>
<dbReference type="PANTHER" id="PTHR21060">
    <property type="entry name" value="ACETATE KINASE"/>
    <property type="match status" value="1"/>
</dbReference>
<name>A0A1G8CPL0_9MICC</name>
<evidence type="ECO:0000313" key="8">
    <source>
        <dbReference type="EMBL" id="SDH47388.1"/>
    </source>
</evidence>
<dbReference type="SUPFAM" id="SSF53067">
    <property type="entry name" value="Actin-like ATPase domain"/>
    <property type="match status" value="2"/>
</dbReference>
<dbReference type="PROSITE" id="PS01075">
    <property type="entry name" value="ACETATE_KINASE_1"/>
    <property type="match status" value="1"/>
</dbReference>
<dbReference type="EC" id="2.7.2.1" evidence="6"/>
<accession>A0A1G8CPL0</accession>
<dbReference type="InterPro" id="IPR004372">
    <property type="entry name" value="Ac/propionate_kinase"/>
</dbReference>
<evidence type="ECO:0000256" key="7">
    <source>
        <dbReference type="RuleBase" id="RU003835"/>
    </source>
</evidence>
<dbReference type="InterPro" id="IPR023865">
    <property type="entry name" value="Aliphatic_acid_kinase_CS"/>
</dbReference>
<keyword evidence="3 6" id="KW-0547">Nucleotide-binding</keyword>
<evidence type="ECO:0000256" key="3">
    <source>
        <dbReference type="ARBA" id="ARBA00022741"/>
    </source>
</evidence>
<feature type="binding site" evidence="6">
    <location>
        <position position="14"/>
    </location>
    <ligand>
        <name>ATP</name>
        <dbReference type="ChEBI" id="CHEBI:30616"/>
    </ligand>
</feature>
<dbReference type="InterPro" id="IPR043129">
    <property type="entry name" value="ATPase_NBD"/>
</dbReference>
<comment type="subcellular location">
    <subcellularLocation>
        <location evidence="6">Cytoplasm</location>
    </subcellularLocation>
</comment>
<keyword evidence="6" id="KW-0963">Cytoplasm</keyword>
<evidence type="ECO:0000313" key="9">
    <source>
        <dbReference type="Proteomes" id="UP000199258"/>
    </source>
</evidence>
<dbReference type="STRING" id="335973.SAMN04488693_101344"/>
<dbReference type="Proteomes" id="UP000199258">
    <property type="component" value="Unassembled WGS sequence"/>
</dbReference>
<feature type="active site" description="Proton donor/acceptor" evidence="6">
    <location>
        <position position="131"/>
    </location>
</feature>
<feature type="binding site" evidence="6">
    <location>
        <begin position="191"/>
        <end position="195"/>
    </location>
    <ligand>
        <name>ATP</name>
        <dbReference type="ChEBI" id="CHEBI:30616"/>
    </ligand>
</feature>
<keyword evidence="9" id="KW-1185">Reference proteome</keyword>
<dbReference type="UniPathway" id="UPA00340">
    <property type="reaction ID" value="UER00458"/>
</dbReference>
<comment type="subunit">
    <text evidence="6">Homodimer.</text>
</comment>
<dbReference type="GO" id="GO:0000287">
    <property type="term" value="F:magnesium ion binding"/>
    <property type="evidence" value="ECO:0007669"/>
    <property type="project" value="UniProtKB-UniRule"/>
</dbReference>
<evidence type="ECO:0000256" key="2">
    <source>
        <dbReference type="ARBA" id="ARBA00022679"/>
    </source>
</evidence>
<dbReference type="PANTHER" id="PTHR21060:SF15">
    <property type="entry name" value="ACETATE KINASE-RELATED"/>
    <property type="match status" value="1"/>
</dbReference>
<feature type="site" description="Transition state stabilizer" evidence="6">
    <location>
        <position position="163"/>
    </location>
</feature>
<feature type="binding site" evidence="6">
    <location>
        <position position="74"/>
    </location>
    <ligand>
        <name>substrate</name>
    </ligand>
</feature>
<gene>
    <name evidence="6" type="primary">ackA</name>
    <name evidence="8" type="ORF">SAMN04488693_101344</name>
</gene>
<evidence type="ECO:0000256" key="1">
    <source>
        <dbReference type="ARBA" id="ARBA00008748"/>
    </source>
</evidence>
<dbReference type="PRINTS" id="PR00471">
    <property type="entry name" value="ACETATEKNASE"/>
</dbReference>
<evidence type="ECO:0000256" key="6">
    <source>
        <dbReference type="HAMAP-Rule" id="MF_00020"/>
    </source>
</evidence>
<keyword evidence="6" id="KW-0460">Magnesium</keyword>
<organism evidence="8 9">
    <name type="scientific">Arthrobacter subterraneus</name>
    <dbReference type="NCBI Taxonomy" id="335973"/>
    <lineage>
        <taxon>Bacteria</taxon>
        <taxon>Bacillati</taxon>
        <taxon>Actinomycetota</taxon>
        <taxon>Actinomycetes</taxon>
        <taxon>Micrococcales</taxon>
        <taxon>Micrococcaceae</taxon>
        <taxon>Arthrobacter</taxon>
    </lineage>
</organism>
<feature type="binding site" evidence="6">
    <location>
        <position position="7"/>
    </location>
    <ligand>
        <name>Mg(2+)</name>
        <dbReference type="ChEBI" id="CHEBI:18420"/>
    </ligand>
</feature>
<dbReference type="EMBL" id="FNDT01000001">
    <property type="protein sequence ID" value="SDH47388.1"/>
    <property type="molecule type" value="Genomic_DNA"/>
</dbReference>
<feature type="binding site" evidence="6">
    <location>
        <position position="368"/>
    </location>
    <ligand>
        <name>Mg(2+)</name>
        <dbReference type="ChEBI" id="CHEBI:18420"/>
    </ligand>
</feature>
<comment type="similarity">
    <text evidence="1 6 7">Belongs to the acetokinase family.</text>
</comment>
<comment type="pathway">
    <text evidence="6">Metabolic intermediate biosynthesis; acetyl-CoA biosynthesis; acetyl-CoA from acetate: step 1/2.</text>
</comment>
<dbReference type="InterPro" id="IPR000890">
    <property type="entry name" value="Aliphatic_acid_kin_short-chain"/>
</dbReference>
<protein>
    <recommendedName>
        <fullName evidence="6">Acetate kinase</fullName>
        <ecNumber evidence="6">2.7.2.1</ecNumber>
    </recommendedName>
    <alternativeName>
        <fullName evidence="6">Acetokinase</fullName>
    </alternativeName>
</protein>
<dbReference type="PIRSF" id="PIRSF000722">
    <property type="entry name" value="Acetate_prop_kin"/>
    <property type="match status" value="1"/>
</dbReference>
<dbReference type="NCBIfam" id="TIGR00016">
    <property type="entry name" value="ackA"/>
    <property type="match status" value="1"/>
</dbReference>
<dbReference type="GO" id="GO:0005737">
    <property type="term" value="C:cytoplasm"/>
    <property type="evidence" value="ECO:0007669"/>
    <property type="project" value="UniProtKB-SubCell"/>
</dbReference>